<dbReference type="InterPro" id="IPR008928">
    <property type="entry name" value="6-hairpin_glycosidase_sf"/>
</dbReference>
<dbReference type="AlphaFoldDB" id="G3IDK7"/>
<name>G3IDK7_CRIGR</name>
<dbReference type="PANTHER" id="PTHR11051:SF8">
    <property type="entry name" value="PROTEIN-GLUCOSYLGALACTOSYLHYDROXYLYSINE GLUCOSIDASE"/>
    <property type="match status" value="1"/>
</dbReference>
<dbReference type="Proteomes" id="UP000001075">
    <property type="component" value="Unassembled WGS sequence"/>
</dbReference>
<protein>
    <submittedName>
        <fullName evidence="3">Acid trehalase-like protein 1</fullName>
    </submittedName>
</protein>
<dbReference type="EMBL" id="JH002070">
    <property type="protein sequence ID" value="EGW14470.1"/>
    <property type="molecule type" value="Genomic_DNA"/>
</dbReference>
<organism evidence="3 4">
    <name type="scientific">Cricetulus griseus</name>
    <name type="common">Chinese hamster</name>
    <name type="synonym">Cricetulus barabensis griseus</name>
    <dbReference type="NCBI Taxonomy" id="10029"/>
    <lineage>
        <taxon>Eukaryota</taxon>
        <taxon>Metazoa</taxon>
        <taxon>Chordata</taxon>
        <taxon>Craniata</taxon>
        <taxon>Vertebrata</taxon>
        <taxon>Euteleostomi</taxon>
        <taxon>Mammalia</taxon>
        <taxon>Eutheria</taxon>
        <taxon>Euarchontoglires</taxon>
        <taxon>Glires</taxon>
        <taxon>Rodentia</taxon>
        <taxon>Myomorpha</taxon>
        <taxon>Muroidea</taxon>
        <taxon>Cricetidae</taxon>
        <taxon>Cricetinae</taxon>
        <taxon>Cricetulus</taxon>
    </lineage>
</organism>
<dbReference type="GO" id="GO:0005829">
    <property type="term" value="C:cytosol"/>
    <property type="evidence" value="ECO:0007669"/>
    <property type="project" value="TreeGrafter"/>
</dbReference>
<gene>
    <name evidence="3" type="ORF">I79_021790</name>
</gene>
<dbReference type="Gene3D" id="1.50.10.10">
    <property type="match status" value="1"/>
</dbReference>
<reference evidence="4" key="1">
    <citation type="journal article" date="2011" name="Nat. Biotechnol.">
        <title>The genomic sequence of the Chinese hamster ovary (CHO)-K1 cell line.</title>
        <authorList>
            <person name="Xu X."/>
            <person name="Nagarajan H."/>
            <person name="Lewis N.E."/>
            <person name="Pan S."/>
            <person name="Cai Z."/>
            <person name="Liu X."/>
            <person name="Chen W."/>
            <person name="Xie M."/>
            <person name="Wang W."/>
            <person name="Hammond S."/>
            <person name="Andersen M.R."/>
            <person name="Neff N."/>
            <person name="Passarelli B."/>
            <person name="Koh W."/>
            <person name="Fan H.C."/>
            <person name="Wang J."/>
            <person name="Gui Y."/>
            <person name="Lee K.H."/>
            <person name="Betenbaugh M.J."/>
            <person name="Quake S.R."/>
            <person name="Famili I."/>
            <person name="Palsson B.O."/>
            <person name="Wang J."/>
        </authorList>
    </citation>
    <scope>NUCLEOTIDE SEQUENCE [LARGE SCALE GENOMIC DNA]</scope>
    <source>
        <strain evidence="4">CHO K1 cell line</strain>
    </source>
</reference>
<feature type="domain" description="Glycoside hydrolase family 65 central catalytic" evidence="2">
    <location>
        <begin position="110"/>
        <end position="247"/>
    </location>
</feature>
<accession>G3IDK7</accession>
<dbReference type="GO" id="GO:0047402">
    <property type="term" value="F:protein-glucosylgalactosylhydroxylysine glucosidase activity"/>
    <property type="evidence" value="ECO:0007669"/>
    <property type="project" value="TreeGrafter"/>
</dbReference>
<comment type="similarity">
    <text evidence="1">Belongs to the glycosyl hydrolase 65 family.</text>
</comment>
<dbReference type="InterPro" id="IPR005195">
    <property type="entry name" value="Glyco_hydro_65_M"/>
</dbReference>
<dbReference type="SUPFAM" id="SSF48208">
    <property type="entry name" value="Six-hairpin glycosidases"/>
    <property type="match status" value="1"/>
</dbReference>
<evidence type="ECO:0000256" key="1">
    <source>
        <dbReference type="ARBA" id="ARBA00006768"/>
    </source>
</evidence>
<dbReference type="Pfam" id="PF03632">
    <property type="entry name" value="Glyco_hydro_65m"/>
    <property type="match status" value="1"/>
</dbReference>
<evidence type="ECO:0000259" key="2">
    <source>
        <dbReference type="Pfam" id="PF03632"/>
    </source>
</evidence>
<dbReference type="STRING" id="10029.G3IDK7"/>
<dbReference type="PANTHER" id="PTHR11051">
    <property type="entry name" value="GLYCOSYL HYDROLASE-RELATED"/>
    <property type="match status" value="1"/>
</dbReference>
<dbReference type="InParanoid" id="G3IDK7"/>
<evidence type="ECO:0000313" key="3">
    <source>
        <dbReference type="EMBL" id="EGW14470.1"/>
    </source>
</evidence>
<dbReference type="GO" id="GO:0005975">
    <property type="term" value="P:carbohydrate metabolic process"/>
    <property type="evidence" value="ECO:0007669"/>
    <property type="project" value="InterPro"/>
</dbReference>
<sequence length="249" mass="27830">MLWIPVPPALTLGEDEQDRTWDFLTVVGGSQAEAQGCFAEALQLQTRGDLYTVHADTWVQLWAGCGLDVTGPLALRQALRGSLYYLLSELPQPGTKGFINHGLSPGGLANGSQEECYWGHIFWDQDLWMFPNILMFHPEAARAILEYRVRTLGGALKNAQNLGYRGAKFAWESASTGLEVCPEDIYGIQEVHVNGAVVLAFQLYYHCTQDLQLFQEAGGWDVVSAVAEFWCSRVEWSPQEKMYHLKGED</sequence>
<dbReference type="InterPro" id="IPR012341">
    <property type="entry name" value="6hp_glycosidase-like_sf"/>
</dbReference>
<proteinExistence type="inferred from homology"/>
<evidence type="ECO:0000313" key="4">
    <source>
        <dbReference type="Proteomes" id="UP000001075"/>
    </source>
</evidence>